<protein>
    <submittedName>
        <fullName evidence="2">Uncharacterized protein</fullName>
    </submittedName>
</protein>
<dbReference type="HOGENOM" id="CLU_2564278_0_0_1"/>
<feature type="region of interest" description="Disordered" evidence="1">
    <location>
        <begin position="1"/>
        <end position="39"/>
    </location>
</feature>
<name>H2Z3A7_CIOSA</name>
<reference evidence="3" key="1">
    <citation type="submission" date="2003-08" db="EMBL/GenBank/DDBJ databases">
        <authorList>
            <person name="Birren B."/>
            <person name="Nusbaum C."/>
            <person name="Abebe A."/>
            <person name="Abouelleil A."/>
            <person name="Adekoya E."/>
            <person name="Ait-zahra M."/>
            <person name="Allen N."/>
            <person name="Allen T."/>
            <person name="An P."/>
            <person name="Anderson M."/>
            <person name="Anderson S."/>
            <person name="Arachchi H."/>
            <person name="Armbruster J."/>
            <person name="Bachantsang P."/>
            <person name="Baldwin J."/>
            <person name="Barry A."/>
            <person name="Bayul T."/>
            <person name="Blitshsteyn B."/>
            <person name="Bloom T."/>
            <person name="Blye J."/>
            <person name="Boguslavskiy L."/>
            <person name="Borowsky M."/>
            <person name="Boukhgalter B."/>
            <person name="Brunache A."/>
            <person name="Butler J."/>
            <person name="Calixte N."/>
            <person name="Calvo S."/>
            <person name="Camarata J."/>
            <person name="Campo K."/>
            <person name="Chang J."/>
            <person name="Cheshatsang Y."/>
            <person name="Citroen M."/>
            <person name="Collymore A."/>
            <person name="Considine T."/>
            <person name="Cook A."/>
            <person name="Cooke P."/>
            <person name="Corum B."/>
            <person name="Cuomo C."/>
            <person name="David R."/>
            <person name="Dawoe T."/>
            <person name="Degray S."/>
            <person name="Dodge S."/>
            <person name="Dooley K."/>
            <person name="Dorje P."/>
            <person name="Dorjee K."/>
            <person name="Dorris L."/>
            <person name="Duffey N."/>
            <person name="Dupes A."/>
            <person name="Elkins T."/>
            <person name="Engels R."/>
            <person name="Erickson J."/>
            <person name="Farina A."/>
            <person name="Faro S."/>
            <person name="Ferreira P."/>
            <person name="Fischer H."/>
            <person name="Fitzgerald M."/>
            <person name="Foley K."/>
            <person name="Gage D."/>
            <person name="Galagan J."/>
            <person name="Gearin G."/>
            <person name="Gnerre S."/>
            <person name="Gnirke A."/>
            <person name="Goyette A."/>
            <person name="Graham J."/>
            <person name="Grandbois E."/>
            <person name="Gyaltsen K."/>
            <person name="Hafez N."/>
            <person name="Hagopian D."/>
            <person name="Hagos B."/>
            <person name="Hall J."/>
            <person name="Hatcher B."/>
            <person name="Heller A."/>
            <person name="Higgins H."/>
            <person name="Honan T."/>
            <person name="Horn A."/>
            <person name="Houde N."/>
            <person name="Hughes L."/>
            <person name="Hulme W."/>
            <person name="Husby E."/>
            <person name="Iliev I."/>
            <person name="Jaffe D."/>
            <person name="Jones C."/>
            <person name="Kamal M."/>
            <person name="Kamat A."/>
            <person name="Kamvysselis M."/>
            <person name="Karlsson E."/>
            <person name="Kells C."/>
            <person name="Kieu A."/>
            <person name="Kisner P."/>
            <person name="Kodira C."/>
            <person name="Kulbokas E."/>
            <person name="Labutti K."/>
            <person name="Lama D."/>
            <person name="Landers T."/>
            <person name="Leger J."/>
            <person name="Levine S."/>
            <person name="Lewis D."/>
            <person name="Lewis T."/>
            <person name="Lindblad-toh K."/>
            <person name="Liu X."/>
            <person name="Lokyitsang T."/>
            <person name="Lokyitsang Y."/>
            <person name="Lucien O."/>
            <person name="Lui A."/>
            <person name="Ma L.J."/>
            <person name="Mabbitt R."/>
            <person name="Macdonald J."/>
            <person name="Maclean C."/>
            <person name="Major J."/>
            <person name="Manning J."/>
            <person name="Marabella R."/>
            <person name="Maru K."/>
            <person name="Matthews C."/>
            <person name="Mauceli E."/>
            <person name="Mccarthy M."/>
            <person name="Mcdonough S."/>
            <person name="Mcghee T."/>
            <person name="Meldrim J."/>
            <person name="Meneus L."/>
            <person name="Mesirov J."/>
            <person name="Mihalev A."/>
            <person name="Mihova T."/>
            <person name="Mikkelsen T."/>
            <person name="Mlenga V."/>
            <person name="Moru K."/>
            <person name="Mozes J."/>
            <person name="Mulrain L."/>
            <person name="Munson G."/>
            <person name="Naylor J."/>
            <person name="Newes C."/>
            <person name="Nguyen C."/>
            <person name="Nguyen N."/>
            <person name="Nguyen T."/>
            <person name="Nicol R."/>
            <person name="Nielsen C."/>
            <person name="Nizzari M."/>
            <person name="Norbu C."/>
            <person name="Norbu N."/>
            <person name="O'donnell P."/>
            <person name="Okoawo O."/>
            <person name="O'leary S."/>
            <person name="Omotosho B."/>
            <person name="O'neill K."/>
            <person name="Osman S."/>
            <person name="Parker S."/>
            <person name="Perrin D."/>
            <person name="Phunkhang P."/>
            <person name="Piqani B."/>
            <person name="Purcell S."/>
            <person name="Rachupka T."/>
            <person name="Ramasamy U."/>
            <person name="Rameau R."/>
            <person name="Ray V."/>
            <person name="Raymond C."/>
            <person name="Retta R."/>
            <person name="Richardson S."/>
            <person name="Rise C."/>
            <person name="Rodriguez J."/>
            <person name="Rogers J."/>
            <person name="Rogov P."/>
            <person name="Rutman M."/>
            <person name="Schupbach R."/>
            <person name="Seaman C."/>
            <person name="Settipalli S."/>
            <person name="Sharpe T."/>
            <person name="Sheridan J."/>
            <person name="Sherpa N."/>
            <person name="Shi J."/>
            <person name="Smirnov S."/>
            <person name="Smith C."/>
            <person name="Sougnez C."/>
            <person name="Spencer B."/>
            <person name="Stalker J."/>
            <person name="Stange-thomann N."/>
            <person name="Stavropoulos S."/>
            <person name="Stetson K."/>
            <person name="Stone C."/>
            <person name="Stone S."/>
            <person name="Stubbs M."/>
            <person name="Talamas J."/>
            <person name="Tchuinga P."/>
            <person name="Tenzing P."/>
            <person name="Tesfaye S."/>
            <person name="Theodore J."/>
            <person name="Thoulutsang Y."/>
            <person name="Topham K."/>
            <person name="Towey S."/>
            <person name="Tsamla T."/>
            <person name="Tsomo N."/>
            <person name="Vallee D."/>
            <person name="Vassiliev H."/>
            <person name="Venkataraman V."/>
            <person name="Vinson J."/>
            <person name="Vo A."/>
            <person name="Wade C."/>
            <person name="Wang S."/>
            <person name="Wangchuk T."/>
            <person name="Wangdi T."/>
            <person name="Whittaker C."/>
            <person name="Wilkinson J."/>
            <person name="Wu Y."/>
            <person name="Wyman D."/>
            <person name="Yadav S."/>
            <person name="Yang S."/>
            <person name="Yang X."/>
            <person name="Yeager S."/>
            <person name="Yee E."/>
            <person name="Young G."/>
            <person name="Zainoun J."/>
            <person name="Zembeck L."/>
            <person name="Zimmer A."/>
            <person name="Zody M."/>
            <person name="Lander E."/>
        </authorList>
    </citation>
    <scope>NUCLEOTIDE SEQUENCE [LARGE SCALE GENOMIC DNA]</scope>
</reference>
<sequence length="82" mass="9369">MSTDVCKPEITNPISISNEPKTLLPAPKQDPTRNKSNLQSSIRELKLRNTQLARTNADLQQQLKDVMESRISVEMNIHQMRP</sequence>
<reference evidence="2" key="2">
    <citation type="submission" date="2025-08" db="UniProtKB">
        <authorList>
            <consortium name="Ensembl"/>
        </authorList>
    </citation>
    <scope>IDENTIFICATION</scope>
</reference>
<dbReference type="AlphaFoldDB" id="H2Z3A7"/>
<evidence type="ECO:0000256" key="1">
    <source>
        <dbReference type="SAM" id="MobiDB-lite"/>
    </source>
</evidence>
<proteinExistence type="predicted"/>
<keyword evidence="3" id="KW-1185">Reference proteome</keyword>
<evidence type="ECO:0000313" key="2">
    <source>
        <dbReference type="Ensembl" id="ENSCSAVP00000012069.1"/>
    </source>
</evidence>
<dbReference type="InParanoid" id="H2Z3A7"/>
<dbReference type="Ensembl" id="ENSCSAVT00000012209.1">
    <property type="protein sequence ID" value="ENSCSAVP00000012069.1"/>
    <property type="gene ID" value="ENSCSAVG00000007101.1"/>
</dbReference>
<dbReference type="STRING" id="51511.ENSCSAVP00000012069"/>
<dbReference type="GeneTree" id="ENSGT00920000150497"/>
<evidence type="ECO:0000313" key="3">
    <source>
        <dbReference type="Proteomes" id="UP000007875"/>
    </source>
</evidence>
<organism evidence="2 3">
    <name type="scientific">Ciona savignyi</name>
    <name type="common">Pacific transparent sea squirt</name>
    <dbReference type="NCBI Taxonomy" id="51511"/>
    <lineage>
        <taxon>Eukaryota</taxon>
        <taxon>Metazoa</taxon>
        <taxon>Chordata</taxon>
        <taxon>Tunicata</taxon>
        <taxon>Ascidiacea</taxon>
        <taxon>Phlebobranchia</taxon>
        <taxon>Cionidae</taxon>
        <taxon>Ciona</taxon>
    </lineage>
</organism>
<reference evidence="2" key="3">
    <citation type="submission" date="2025-09" db="UniProtKB">
        <authorList>
            <consortium name="Ensembl"/>
        </authorList>
    </citation>
    <scope>IDENTIFICATION</scope>
</reference>
<accession>H2Z3A7</accession>
<dbReference type="Proteomes" id="UP000007875">
    <property type="component" value="Unassembled WGS sequence"/>
</dbReference>